<evidence type="ECO:0000313" key="2">
    <source>
        <dbReference type="Proteomes" id="UP000283817"/>
    </source>
</evidence>
<comment type="caution">
    <text evidence="1">The sequence shown here is derived from an EMBL/GenBank/DDBJ whole genome shotgun (WGS) entry which is preliminary data.</text>
</comment>
<proteinExistence type="predicted"/>
<dbReference type="EMBL" id="SBHX01000025">
    <property type="protein sequence ID" value="RWX32414.1"/>
    <property type="molecule type" value="Genomic_DNA"/>
</dbReference>
<organism evidence="1 2">
    <name type="scientific">Rhizobium leguminosarum</name>
    <dbReference type="NCBI Taxonomy" id="384"/>
    <lineage>
        <taxon>Bacteria</taxon>
        <taxon>Pseudomonadati</taxon>
        <taxon>Pseudomonadota</taxon>
        <taxon>Alphaproteobacteria</taxon>
        <taxon>Hyphomicrobiales</taxon>
        <taxon>Rhizobiaceae</taxon>
        <taxon>Rhizobium/Agrobacterium group</taxon>
        <taxon>Rhizobium</taxon>
    </lineage>
</organism>
<gene>
    <name evidence="1" type="ORF">EHI47_10985</name>
</gene>
<dbReference type="Proteomes" id="UP000283817">
    <property type="component" value="Unassembled WGS sequence"/>
</dbReference>
<name>A0A444I3S9_RHILE</name>
<evidence type="ECO:0000313" key="1">
    <source>
        <dbReference type="EMBL" id="RWX32414.1"/>
    </source>
</evidence>
<accession>A0A444I3S9</accession>
<sequence>MAYTWPEEHTFTWPGIKDGMMTLRRAQFEALFAGRGWSRVRSIEARAPDPHRLDAAR</sequence>
<dbReference type="AlphaFoldDB" id="A0A444I3S9"/>
<protein>
    <submittedName>
        <fullName evidence="1">Uncharacterized protein</fullName>
    </submittedName>
</protein>
<reference evidence="1 2" key="1">
    <citation type="submission" date="2019-01" db="EMBL/GenBank/DDBJ databases">
        <title>RHIZO-ID as a novel technology for direct rhizobia identification.</title>
        <authorList>
            <person name="De Meyer S.E."/>
        </authorList>
    </citation>
    <scope>NUCLEOTIDE SEQUENCE [LARGE SCALE GENOMIC DNA]</scope>
    <source>
        <strain evidence="1 2">WSM448</strain>
    </source>
</reference>